<dbReference type="EMBL" id="PETJ01000071">
    <property type="protein sequence ID" value="PIV64859.1"/>
    <property type="molecule type" value="Genomic_DNA"/>
</dbReference>
<comment type="caution">
    <text evidence="2">The sequence shown here is derived from an EMBL/GenBank/DDBJ whole genome shotgun (WGS) entry which is preliminary data.</text>
</comment>
<protein>
    <recommendedName>
        <fullName evidence="4">Serine protease</fullName>
    </recommendedName>
</protein>
<keyword evidence="1" id="KW-1133">Transmembrane helix</keyword>
<dbReference type="Proteomes" id="UP000230766">
    <property type="component" value="Unassembled WGS sequence"/>
</dbReference>
<evidence type="ECO:0000256" key="1">
    <source>
        <dbReference type="SAM" id="Phobius"/>
    </source>
</evidence>
<sequence>MKTLFKIIAIFILGIGGGIFADQILWPYFVERPLFSQYRLEQSPVYVTERKEITIQENVALKKAIEKVEKTVVGVRTEKKDSKILEGSGLIVTSDGLVVTLAEIVPQG</sequence>
<dbReference type="Gene3D" id="2.40.10.10">
    <property type="entry name" value="Trypsin-like serine proteases"/>
    <property type="match status" value="1"/>
</dbReference>
<reference evidence="3" key="1">
    <citation type="submission" date="2017-09" db="EMBL/GenBank/DDBJ databases">
        <title>Depth-based differentiation of microbial function through sediment-hosted aquifers and enrichment of novel symbionts in the deep terrestrial subsurface.</title>
        <authorList>
            <person name="Probst A.J."/>
            <person name="Ladd B."/>
            <person name="Jarett J.K."/>
            <person name="Geller-Mcgrath D.E."/>
            <person name="Sieber C.M.K."/>
            <person name="Emerson J.B."/>
            <person name="Anantharaman K."/>
            <person name="Thomas B.C."/>
            <person name="Malmstrom R."/>
            <person name="Stieglmeier M."/>
            <person name="Klingl A."/>
            <person name="Woyke T."/>
            <person name="Ryan C.M."/>
            <person name="Banfield J.F."/>
        </authorList>
    </citation>
    <scope>NUCLEOTIDE SEQUENCE [LARGE SCALE GENOMIC DNA]</scope>
</reference>
<feature type="non-terminal residue" evidence="2">
    <location>
        <position position="108"/>
    </location>
</feature>
<feature type="transmembrane region" description="Helical" evidence="1">
    <location>
        <begin position="7"/>
        <end position="29"/>
    </location>
</feature>
<dbReference type="AlphaFoldDB" id="A0A2M7EAV4"/>
<name>A0A2M7EAV4_9BACT</name>
<evidence type="ECO:0000313" key="3">
    <source>
        <dbReference type="Proteomes" id="UP000230766"/>
    </source>
</evidence>
<keyword evidence="1" id="KW-0812">Transmembrane</keyword>
<evidence type="ECO:0000313" key="2">
    <source>
        <dbReference type="EMBL" id="PIV64859.1"/>
    </source>
</evidence>
<accession>A0A2M7EAV4</accession>
<organism evidence="2 3">
    <name type="scientific">Candidatus Nealsonbacteria bacterium CG01_land_8_20_14_3_00_12</name>
    <dbReference type="NCBI Taxonomy" id="1974697"/>
    <lineage>
        <taxon>Bacteria</taxon>
        <taxon>Candidatus Nealsoniibacteriota</taxon>
    </lineage>
</organism>
<dbReference type="InterPro" id="IPR043504">
    <property type="entry name" value="Peptidase_S1_PA_chymotrypsin"/>
</dbReference>
<proteinExistence type="predicted"/>
<keyword evidence="1" id="KW-0472">Membrane</keyword>
<evidence type="ECO:0008006" key="4">
    <source>
        <dbReference type="Google" id="ProtNLM"/>
    </source>
</evidence>
<gene>
    <name evidence="2" type="ORF">COS09_02585</name>
</gene>